<proteinExistence type="predicted"/>
<sequence>MCAELIHDFWGRPQFASRGYCAVLTRSGGAPAGTGQSYGGDACEHGADFRVSPLIGPADSR</sequence>
<name>Q50154_MYCLR</name>
<protein>
    <submittedName>
        <fullName evidence="1">U296l</fullName>
    </submittedName>
</protein>
<accession>Q50154</accession>
<reference evidence="1" key="2">
    <citation type="submission" date="1995-04" db="EMBL/GenBank/DDBJ databases">
        <authorList>
            <person name="Smith D.R."/>
        </authorList>
    </citation>
    <scope>NUCLEOTIDE SEQUENCE</scope>
</reference>
<evidence type="ECO:0000313" key="1">
    <source>
        <dbReference type="EMBL" id="AAA63122.1"/>
    </source>
</evidence>
<dbReference type="EMBL" id="U15187">
    <property type="protein sequence ID" value="AAA63122.1"/>
    <property type="molecule type" value="Genomic_DNA"/>
</dbReference>
<reference evidence="1" key="1">
    <citation type="submission" date="1994-09" db="EMBL/GenBank/DDBJ databases">
        <authorList>
            <person name="Robison K."/>
        </authorList>
    </citation>
    <scope>NUCLEOTIDE SEQUENCE</scope>
</reference>
<dbReference type="AlphaFoldDB" id="Q50154"/>
<organism evidence="1">
    <name type="scientific">Mycobacterium leprae</name>
    <dbReference type="NCBI Taxonomy" id="1769"/>
    <lineage>
        <taxon>Bacteria</taxon>
        <taxon>Bacillati</taxon>
        <taxon>Actinomycetota</taxon>
        <taxon>Actinomycetes</taxon>
        <taxon>Mycobacteriales</taxon>
        <taxon>Mycobacteriaceae</taxon>
        <taxon>Mycobacterium</taxon>
    </lineage>
</organism>